<feature type="binding site" evidence="6">
    <location>
        <begin position="128"/>
        <end position="130"/>
    </location>
    <ligand>
        <name>substrate</name>
    </ligand>
</feature>
<dbReference type="PANTHER" id="PTHR37831:SF1">
    <property type="entry name" value="D-RIBOSE PYRANASE"/>
    <property type="match status" value="1"/>
</dbReference>
<gene>
    <name evidence="6 7" type="primary">rbsD</name>
    <name evidence="7" type="ORF">FPQ14_04530</name>
</gene>
<dbReference type="EMBL" id="VMHL01000002">
    <property type="protein sequence ID" value="TSJ90339.1"/>
    <property type="molecule type" value="Genomic_DNA"/>
</dbReference>
<dbReference type="AlphaFoldDB" id="A0A556RN50"/>
<dbReference type="Gene3D" id="3.40.1650.10">
    <property type="entry name" value="RbsD-like domain"/>
    <property type="match status" value="1"/>
</dbReference>
<dbReference type="PANTHER" id="PTHR37831">
    <property type="entry name" value="D-RIBOSE PYRANASE"/>
    <property type="match status" value="1"/>
</dbReference>
<comment type="pathway">
    <text evidence="6">Carbohydrate metabolism; D-ribose degradation; D-ribose 5-phosphate from beta-D-ribopyranose: step 1/2.</text>
</comment>
<evidence type="ECO:0000313" key="7">
    <source>
        <dbReference type="EMBL" id="TSJ90339.1"/>
    </source>
</evidence>
<feature type="binding site" evidence="6">
    <location>
        <position position="106"/>
    </location>
    <ligand>
        <name>substrate</name>
    </ligand>
</feature>
<dbReference type="SUPFAM" id="SSF102546">
    <property type="entry name" value="RbsD-like"/>
    <property type="match status" value="1"/>
</dbReference>
<keyword evidence="5 6" id="KW-0119">Carbohydrate metabolism</keyword>
<evidence type="ECO:0000256" key="3">
    <source>
        <dbReference type="ARBA" id="ARBA00022490"/>
    </source>
</evidence>
<dbReference type="GO" id="GO:0016872">
    <property type="term" value="F:intramolecular lyase activity"/>
    <property type="evidence" value="ECO:0007669"/>
    <property type="project" value="UniProtKB-UniRule"/>
</dbReference>
<dbReference type="InterPro" id="IPR023064">
    <property type="entry name" value="D-ribose_pyranase"/>
</dbReference>
<evidence type="ECO:0000256" key="4">
    <source>
        <dbReference type="ARBA" id="ARBA00023235"/>
    </source>
</evidence>
<comment type="similarity">
    <text evidence="6">Belongs to the RbsD / FucU family. RbsD subfamily.</text>
</comment>
<keyword evidence="3 6" id="KW-0963">Cytoplasm</keyword>
<dbReference type="InterPro" id="IPR007721">
    <property type="entry name" value="RbsD_FucU"/>
</dbReference>
<comment type="caution">
    <text evidence="7">The sequence shown here is derived from an EMBL/GenBank/DDBJ whole genome shotgun (WGS) entry which is preliminary data.</text>
</comment>
<dbReference type="Proteomes" id="UP000319138">
    <property type="component" value="Unassembled WGS sequence"/>
</dbReference>
<dbReference type="GO" id="GO:0062193">
    <property type="term" value="F:D-ribose pyranase activity"/>
    <property type="evidence" value="ECO:0007669"/>
    <property type="project" value="UniProtKB-EC"/>
</dbReference>
<evidence type="ECO:0000313" key="8">
    <source>
        <dbReference type="Proteomes" id="UP000319138"/>
    </source>
</evidence>
<proteinExistence type="inferred from homology"/>
<evidence type="ECO:0000256" key="5">
    <source>
        <dbReference type="ARBA" id="ARBA00023277"/>
    </source>
</evidence>
<comment type="subunit">
    <text evidence="6">Homodecamer.</text>
</comment>
<evidence type="ECO:0000256" key="6">
    <source>
        <dbReference type="HAMAP-Rule" id="MF_01661"/>
    </source>
</evidence>
<dbReference type="Pfam" id="PF05025">
    <property type="entry name" value="RbsD_FucU"/>
    <property type="match status" value="1"/>
</dbReference>
<reference evidence="7 8" key="1">
    <citation type="submission" date="2019-07" db="EMBL/GenBank/DDBJ databases">
        <title>Gilliamella genomes.</title>
        <authorList>
            <person name="Zheng H."/>
        </authorList>
    </citation>
    <scope>NUCLEOTIDE SEQUENCE [LARGE SCALE GENOMIC DNA]</scope>
    <source>
        <strain evidence="7 8">W8131</strain>
    </source>
</reference>
<dbReference type="GO" id="GO:0048029">
    <property type="term" value="F:monosaccharide binding"/>
    <property type="evidence" value="ECO:0007669"/>
    <property type="project" value="InterPro"/>
</dbReference>
<accession>A0A556RN50</accession>
<comment type="function">
    <text evidence="6">Catalyzes the interconversion of beta-pyran and beta-furan forms of D-ribose.</text>
</comment>
<dbReference type="GO" id="GO:0005829">
    <property type="term" value="C:cytosol"/>
    <property type="evidence" value="ECO:0007669"/>
    <property type="project" value="TreeGrafter"/>
</dbReference>
<sequence>MYKSRLLNSKIIKILSIMGHTDQIAISDAGLPIPKNVERIDLALAFGVPSFIQVFESVSESIQIEKVILAEEILEHNPEIHKKILEQIRQVEKSQKNKIDITYITHEMLKIQTNECKAVIRTGECSPYANIILQSGVIF</sequence>
<protein>
    <recommendedName>
        <fullName evidence="2 6">D-ribose pyranase</fullName>
        <ecNumber evidence="2 6">5.4.99.62</ecNumber>
    </recommendedName>
</protein>
<feature type="active site" description="Proton donor" evidence="6">
    <location>
        <position position="20"/>
    </location>
</feature>
<comment type="subcellular location">
    <subcellularLocation>
        <location evidence="6">Cytoplasm</location>
    </subcellularLocation>
</comment>
<dbReference type="InterPro" id="IPR023750">
    <property type="entry name" value="RbsD-like_sf"/>
</dbReference>
<dbReference type="HAMAP" id="MF_01661">
    <property type="entry name" value="D_rib_pyranase"/>
    <property type="match status" value="1"/>
</dbReference>
<dbReference type="GO" id="GO:0019303">
    <property type="term" value="P:D-ribose catabolic process"/>
    <property type="evidence" value="ECO:0007669"/>
    <property type="project" value="UniProtKB-UniRule"/>
</dbReference>
<feature type="binding site" evidence="6">
    <location>
        <position position="28"/>
    </location>
    <ligand>
        <name>substrate</name>
    </ligand>
</feature>
<evidence type="ECO:0000256" key="1">
    <source>
        <dbReference type="ARBA" id="ARBA00000223"/>
    </source>
</evidence>
<name>A0A556RN50_9GAMM</name>
<dbReference type="UniPathway" id="UPA00916">
    <property type="reaction ID" value="UER00888"/>
</dbReference>
<dbReference type="EC" id="5.4.99.62" evidence="2 6"/>
<comment type="catalytic activity">
    <reaction evidence="1 6">
        <text>beta-D-ribopyranose = beta-D-ribofuranose</text>
        <dbReference type="Rhea" id="RHEA:25432"/>
        <dbReference type="ChEBI" id="CHEBI:27476"/>
        <dbReference type="ChEBI" id="CHEBI:47002"/>
        <dbReference type="EC" id="5.4.99.62"/>
    </reaction>
</comment>
<evidence type="ECO:0000256" key="2">
    <source>
        <dbReference type="ARBA" id="ARBA00012862"/>
    </source>
</evidence>
<organism evidence="7 8">
    <name type="scientific">Gilliamella apicola</name>
    <dbReference type="NCBI Taxonomy" id="1196095"/>
    <lineage>
        <taxon>Bacteria</taxon>
        <taxon>Pseudomonadati</taxon>
        <taxon>Pseudomonadota</taxon>
        <taxon>Gammaproteobacteria</taxon>
        <taxon>Orbales</taxon>
        <taxon>Orbaceae</taxon>
        <taxon>Gilliamella</taxon>
    </lineage>
</organism>
<dbReference type="NCBIfam" id="NF008761">
    <property type="entry name" value="PRK11797.1"/>
    <property type="match status" value="1"/>
</dbReference>
<keyword evidence="4 6" id="KW-0413">Isomerase</keyword>
<dbReference type="RefSeq" id="WP_144188795.1">
    <property type="nucleotide sequence ID" value="NZ_VMHL01000002.1"/>
</dbReference>